<sequence length="327" mass="37841">MKLSYIQTDNTNPYKNLALEEYLLNNTEYDECILYLWQNERTVVIGFNQNAWKECKVEELKANNGLLARRLSGGGAVFHDLGNLNFTFLIRKDYYDVEKQTEVILRAVNKFGIPAIRTGRNDISVDDKKFSGNAFYNAGDYYYHHGTLLIDVDKLNMAKYLNASAKKLNSKGVNSVRSRVCNLTEYNPNITIENMKQTLIEAFSEVYNGTPVELSSERINQNTIDKLVDKYSDWDFIYGHPIPFEVQWSDKFSWGEIEIVFSFNKGIIQELNVFTDAMEVTISETLKKAWKGVRFIKEDMKKALNNLGDVSVDNEKMLYEILDYFMN</sequence>
<accession>A0ACC8XF52</accession>
<evidence type="ECO:0000313" key="1">
    <source>
        <dbReference type="EMBL" id="ONI41556.1"/>
    </source>
</evidence>
<proteinExistence type="predicted"/>
<name>A0ACC8XF52_9FIRM</name>
<evidence type="ECO:0000313" key="2">
    <source>
        <dbReference type="Proteomes" id="UP000188605"/>
    </source>
</evidence>
<comment type="caution">
    <text evidence="1">The sequence shown here is derived from an EMBL/GenBank/DDBJ whole genome shotgun (WGS) entry which is preliminary data.</text>
</comment>
<reference evidence="1" key="1">
    <citation type="submission" date="2016-08" db="EMBL/GenBank/DDBJ databases">
        <authorList>
            <person name="Ngugi D.K."/>
            <person name="Miyake S."/>
            <person name="Stingl U."/>
        </authorList>
    </citation>
    <scope>NUCLEOTIDE SEQUENCE</scope>
    <source>
        <strain evidence="1">SCG-B11WGA-EpuloA1</strain>
    </source>
</reference>
<protein>
    <submittedName>
        <fullName evidence="1">Uncharacterized protein</fullName>
    </submittedName>
</protein>
<dbReference type="EMBL" id="LJDB01000033">
    <property type="protein sequence ID" value="ONI41556.1"/>
    <property type="molecule type" value="Genomic_DNA"/>
</dbReference>
<gene>
    <name evidence="1" type="ORF">AN396_00550</name>
</gene>
<dbReference type="Proteomes" id="UP000188605">
    <property type="component" value="Unassembled WGS sequence"/>
</dbReference>
<keyword evidence="2" id="KW-1185">Reference proteome</keyword>
<organism evidence="1 2">
    <name type="scientific">Candidatus Epulonipiscium fishelsonii</name>
    <dbReference type="NCBI Taxonomy" id="77094"/>
    <lineage>
        <taxon>Bacteria</taxon>
        <taxon>Bacillati</taxon>
        <taxon>Bacillota</taxon>
        <taxon>Clostridia</taxon>
        <taxon>Lachnospirales</taxon>
        <taxon>Lachnospiraceae</taxon>
        <taxon>Candidatus Epulonipiscium</taxon>
    </lineage>
</organism>